<evidence type="ECO:0000256" key="11">
    <source>
        <dbReference type="ARBA" id="ARBA00023180"/>
    </source>
</evidence>
<dbReference type="InterPro" id="IPR032675">
    <property type="entry name" value="LRR_dom_sf"/>
</dbReference>
<dbReference type="Gene3D" id="3.80.10.10">
    <property type="entry name" value="Ribonuclease Inhibitor"/>
    <property type="match status" value="1"/>
</dbReference>
<evidence type="ECO:0000256" key="8">
    <source>
        <dbReference type="ARBA" id="ARBA00022989"/>
    </source>
</evidence>
<keyword evidence="11" id="KW-0325">Glycoprotein</keyword>
<dbReference type="Proteomes" id="UP001234787">
    <property type="component" value="Unassembled WGS sequence"/>
</dbReference>
<evidence type="ECO:0000256" key="3">
    <source>
        <dbReference type="ARBA" id="ARBA00009592"/>
    </source>
</evidence>
<evidence type="ECO:0000256" key="10">
    <source>
        <dbReference type="ARBA" id="ARBA00023170"/>
    </source>
</evidence>
<keyword evidence="4" id="KW-1003">Cell membrane</keyword>
<keyword evidence="8" id="KW-1133">Transmembrane helix</keyword>
<dbReference type="Pfam" id="PF00560">
    <property type="entry name" value="LRR_1"/>
    <property type="match status" value="2"/>
</dbReference>
<comment type="caution">
    <text evidence="13">The sequence shown here is derived from an EMBL/GenBank/DDBJ whole genome shotgun (WGS) entry which is preliminary data.</text>
</comment>
<gene>
    <name evidence="13" type="ORF">SUGI_1514190</name>
</gene>
<dbReference type="PRINTS" id="PR00019">
    <property type="entry name" value="LEURICHRPT"/>
</dbReference>
<evidence type="ECO:0000256" key="4">
    <source>
        <dbReference type="ARBA" id="ARBA00022475"/>
    </source>
</evidence>
<evidence type="ECO:0000313" key="14">
    <source>
        <dbReference type="Proteomes" id="UP001234787"/>
    </source>
</evidence>
<protein>
    <submittedName>
        <fullName evidence="13">Uncharacterized protein</fullName>
    </submittedName>
</protein>
<dbReference type="FunFam" id="3.80.10.10:FF:000383">
    <property type="entry name" value="Leucine-rich repeat receptor protein kinase EMS1"/>
    <property type="match status" value="1"/>
</dbReference>
<comment type="similarity">
    <text evidence="3">Belongs to the RLP family.</text>
</comment>
<keyword evidence="14" id="KW-1185">Reference proteome</keyword>
<keyword evidence="10" id="KW-0675">Receptor</keyword>
<sequence>MVNASQSNPDYLEECTSIGATYTNQIKISWEGWDVEFVKVLFILKCIDLSNNNLSGSIPPEMGSLQGLIALNLSRNDLSGRIPKTLGRMDQLEPLDLSLNRLNGNIPLELQLLSYLQFLNLSYPVLTPRGAVSNVWGVVLLGQS</sequence>
<dbReference type="SUPFAM" id="SSF52058">
    <property type="entry name" value="L domain-like"/>
    <property type="match status" value="1"/>
</dbReference>
<evidence type="ECO:0000256" key="2">
    <source>
        <dbReference type="ARBA" id="ARBA00004479"/>
    </source>
</evidence>
<evidence type="ECO:0000256" key="5">
    <source>
        <dbReference type="ARBA" id="ARBA00022614"/>
    </source>
</evidence>
<keyword evidence="6" id="KW-0812">Transmembrane</keyword>
<proteinExistence type="inferred from homology"/>
<evidence type="ECO:0000256" key="6">
    <source>
        <dbReference type="ARBA" id="ARBA00022692"/>
    </source>
</evidence>
<evidence type="ECO:0000256" key="12">
    <source>
        <dbReference type="ARBA" id="ARBA00037847"/>
    </source>
</evidence>
<keyword evidence="9" id="KW-0472">Membrane</keyword>
<evidence type="ECO:0000256" key="1">
    <source>
        <dbReference type="ARBA" id="ARBA00004236"/>
    </source>
</evidence>
<comment type="subcellular location">
    <subcellularLocation>
        <location evidence="1">Cell membrane</location>
    </subcellularLocation>
    <subcellularLocation>
        <location evidence="12">Endomembrane system</location>
        <topology evidence="12">Single-pass membrane protein</topology>
    </subcellularLocation>
    <subcellularLocation>
        <location evidence="2">Membrane</location>
        <topology evidence="2">Single-pass type I membrane protein</topology>
    </subcellularLocation>
</comment>
<dbReference type="EMBL" id="BSEH01001074">
    <property type="protein sequence ID" value="GLJ59564.1"/>
    <property type="molecule type" value="Genomic_DNA"/>
</dbReference>
<dbReference type="PANTHER" id="PTHR27004:SF203">
    <property type="entry name" value="LEUCINE-RICH REPEAT-CONTAINING N-TERMINAL PLANT-TYPE DOMAIN-CONTAINING PROTEIN"/>
    <property type="match status" value="1"/>
</dbReference>
<accession>A0AAD3NVY5</accession>
<evidence type="ECO:0000313" key="13">
    <source>
        <dbReference type="EMBL" id="GLJ59564.1"/>
    </source>
</evidence>
<keyword evidence="5" id="KW-0433">Leucine-rich repeat</keyword>
<dbReference type="AlphaFoldDB" id="A0AAD3NVY5"/>
<evidence type="ECO:0000256" key="9">
    <source>
        <dbReference type="ARBA" id="ARBA00023136"/>
    </source>
</evidence>
<name>A0AAD3NVY5_CRYJA</name>
<dbReference type="InterPro" id="IPR001611">
    <property type="entry name" value="Leu-rich_rpt"/>
</dbReference>
<evidence type="ECO:0000256" key="7">
    <source>
        <dbReference type="ARBA" id="ARBA00022737"/>
    </source>
</evidence>
<dbReference type="GO" id="GO:0005886">
    <property type="term" value="C:plasma membrane"/>
    <property type="evidence" value="ECO:0007669"/>
    <property type="project" value="UniProtKB-SubCell"/>
</dbReference>
<reference evidence="13" key="1">
    <citation type="submission" date="2022-12" db="EMBL/GenBank/DDBJ databases">
        <title>Chromosome-Level Genome Assembly of Japanese Cedar (Cryptomeriajaponica D. Don).</title>
        <authorList>
            <person name="Fujino T."/>
            <person name="Yamaguchi K."/>
            <person name="Yokoyama T."/>
            <person name="Hamanaka T."/>
            <person name="Harazono Y."/>
            <person name="Kamada H."/>
            <person name="Kobayashi W."/>
            <person name="Ujino-Ihara T."/>
            <person name="Uchiyama K."/>
            <person name="Matsumoto A."/>
            <person name="Izuno A."/>
            <person name="Tsumura Y."/>
            <person name="Toyoda A."/>
            <person name="Shigenobu S."/>
            <person name="Moriguchi Y."/>
            <person name="Ueno S."/>
            <person name="Kasahara M."/>
        </authorList>
    </citation>
    <scope>NUCLEOTIDE SEQUENCE</scope>
</reference>
<dbReference type="PANTHER" id="PTHR27004">
    <property type="entry name" value="RECEPTOR-LIKE PROTEIN 12 ISOFORM X1"/>
    <property type="match status" value="1"/>
</dbReference>
<organism evidence="13 14">
    <name type="scientific">Cryptomeria japonica</name>
    <name type="common">Japanese cedar</name>
    <name type="synonym">Cupressus japonica</name>
    <dbReference type="NCBI Taxonomy" id="3369"/>
    <lineage>
        <taxon>Eukaryota</taxon>
        <taxon>Viridiplantae</taxon>
        <taxon>Streptophyta</taxon>
        <taxon>Embryophyta</taxon>
        <taxon>Tracheophyta</taxon>
        <taxon>Spermatophyta</taxon>
        <taxon>Pinopsida</taxon>
        <taxon>Pinidae</taxon>
        <taxon>Conifers II</taxon>
        <taxon>Cupressales</taxon>
        <taxon>Cupressaceae</taxon>
        <taxon>Cryptomeria</taxon>
    </lineage>
</organism>
<keyword evidence="7" id="KW-0677">Repeat</keyword>